<evidence type="ECO:0000313" key="9">
    <source>
        <dbReference type="Proteomes" id="UP000028542"/>
    </source>
</evidence>
<dbReference type="GO" id="GO:0055085">
    <property type="term" value="P:transmembrane transport"/>
    <property type="evidence" value="ECO:0007669"/>
    <property type="project" value="UniProtKB-UniRule"/>
</dbReference>
<dbReference type="GO" id="GO:0005886">
    <property type="term" value="C:plasma membrane"/>
    <property type="evidence" value="ECO:0007669"/>
    <property type="project" value="UniProtKB-SubCell"/>
</dbReference>
<dbReference type="EMBL" id="JPMD01000032">
    <property type="protein sequence ID" value="KEZ85627.1"/>
    <property type="molecule type" value="Genomic_DNA"/>
</dbReference>
<keyword evidence="4 6" id="KW-1133">Transmembrane helix</keyword>
<evidence type="ECO:0000256" key="4">
    <source>
        <dbReference type="ARBA" id="ARBA00022989"/>
    </source>
</evidence>
<keyword evidence="6" id="KW-0813">Transport</keyword>
<name>A0A084J9J3_9CLOT</name>
<gene>
    <name evidence="8" type="ORF">IO99_13190</name>
</gene>
<dbReference type="InterPro" id="IPR052536">
    <property type="entry name" value="ABC-4_Integral_Memb_Prot"/>
</dbReference>
<dbReference type="PIRSF" id="PIRSF018968">
    <property type="entry name" value="ABC_permease_BceB"/>
    <property type="match status" value="1"/>
</dbReference>
<feature type="transmembrane region" description="Helical" evidence="6">
    <location>
        <begin position="632"/>
        <end position="654"/>
    </location>
</feature>
<evidence type="ECO:0000259" key="7">
    <source>
        <dbReference type="Pfam" id="PF02687"/>
    </source>
</evidence>
<comment type="similarity">
    <text evidence="6">Belongs to the ABC-4 integral membrane protein family.</text>
</comment>
<feature type="transmembrane region" description="Helical" evidence="6">
    <location>
        <begin position="276"/>
        <end position="301"/>
    </location>
</feature>
<dbReference type="InterPro" id="IPR027022">
    <property type="entry name" value="ABC_permease_BceB-typ"/>
</dbReference>
<accession>A0A084J9J3</accession>
<reference evidence="8 9" key="1">
    <citation type="submission" date="2014-07" db="EMBL/GenBank/DDBJ databases">
        <title>Draft genome of Clostridium sulfidigenes 113A isolated from sediments associated with methane hydrate from Krishna Godavari basin.</title>
        <authorList>
            <person name="Honkalas V.S."/>
            <person name="Dabir A.P."/>
            <person name="Arora P."/>
            <person name="Dhakephalkar P.K."/>
        </authorList>
    </citation>
    <scope>NUCLEOTIDE SEQUENCE [LARGE SCALE GENOMIC DNA]</scope>
    <source>
        <strain evidence="8 9">113A</strain>
    </source>
</reference>
<feature type="transmembrane region" description="Helical" evidence="6">
    <location>
        <begin position="109"/>
        <end position="131"/>
    </location>
</feature>
<feature type="transmembrane region" description="Helical" evidence="6">
    <location>
        <begin position="666"/>
        <end position="683"/>
    </location>
</feature>
<dbReference type="Pfam" id="PF02687">
    <property type="entry name" value="FtsX"/>
    <property type="match status" value="1"/>
</dbReference>
<comment type="subcellular location">
    <subcellularLocation>
        <location evidence="1 6">Cell membrane</location>
        <topology evidence="1 6">Multi-pass membrane protein</topology>
    </subcellularLocation>
</comment>
<sequence>MTFHAIIKKNFFYNFYKYISFYFVNSLICAMLFMYGSLMYNSAIIKGIGKTSTYGIVKLALVGIIIFSIAFITYTNIYFLKNRGKEFGVYLTLGMTYKDLTKMVIMENIGVMIASLVTGIVSGTVLGRMFYMALNKMVSGANIQYTLNYESFLLSAGVFAIIFLGNVIFNIFYLRSISIVEGIKADVKKEVGHTNVFIGVVTILIFVAALYYLPIIILKGNIEDVAPIILGLFLVIIICPYIIIGAIITLIKAILKKFPNIYNKNLLVLSNLSHRFLAYKNILFITSLLLDGAMLFVGYSYSIYVSTREYISNENPYDIMFVESNKYNSVNREDVIDVVKDNGGSVNEYKELEYIEVPVFKEESGNLSVLNTRHSVISQSNYNKHMGININIKPNEALYVTVENESKDYKIPNLIFLTLKDNNLEIVNKLSLNHGTLIEKEQFDELVKESHSLKINADKIRKEKGVQFTNFRYGGEYDSGFAFILNDNDYNMIKKNVKEGAIKNLHLMNVRNKDVAFKGLLNYLKGVNDLDSTYWNEGQLWGGKISEDERGTIEAYRPLYREELIRMQLDDNGMLLFTTIFIGILFIITNGVVLYYKVISDVNEERKRNSILFKVGILESEVKSVIKKELRIIFFVPIFIGGMLGVYFLYIMVFNSGMTELLMKKSIITLLLEILIQFIFYKISKNKYIKEVNSV</sequence>
<feature type="transmembrane region" description="Helical" evidence="6">
    <location>
        <begin position="229"/>
        <end position="255"/>
    </location>
</feature>
<dbReference type="PANTHER" id="PTHR46795:SF3">
    <property type="entry name" value="ABC TRANSPORTER PERMEASE"/>
    <property type="match status" value="1"/>
</dbReference>
<keyword evidence="2 6" id="KW-1003">Cell membrane</keyword>
<feature type="domain" description="ABC3 transporter permease C-terminal" evidence="7">
    <location>
        <begin position="60"/>
        <end position="178"/>
    </location>
</feature>
<proteinExistence type="inferred from homology"/>
<evidence type="ECO:0000256" key="1">
    <source>
        <dbReference type="ARBA" id="ARBA00004651"/>
    </source>
</evidence>
<keyword evidence="9" id="KW-1185">Reference proteome</keyword>
<evidence type="ECO:0000256" key="2">
    <source>
        <dbReference type="ARBA" id="ARBA00022475"/>
    </source>
</evidence>
<evidence type="ECO:0000256" key="3">
    <source>
        <dbReference type="ARBA" id="ARBA00022692"/>
    </source>
</evidence>
<feature type="transmembrane region" description="Helical" evidence="6">
    <location>
        <begin position="574"/>
        <end position="598"/>
    </location>
</feature>
<evidence type="ECO:0000256" key="6">
    <source>
        <dbReference type="PIRNR" id="PIRNR018968"/>
    </source>
</evidence>
<dbReference type="AlphaFoldDB" id="A0A084J9J3"/>
<feature type="transmembrane region" description="Helical" evidence="6">
    <location>
        <begin position="21"/>
        <end position="40"/>
    </location>
</feature>
<dbReference type="Proteomes" id="UP000028542">
    <property type="component" value="Unassembled WGS sequence"/>
</dbReference>
<feature type="transmembrane region" description="Helical" evidence="6">
    <location>
        <begin position="151"/>
        <end position="174"/>
    </location>
</feature>
<comment type="caution">
    <text evidence="8">The sequence shown here is derived from an EMBL/GenBank/DDBJ whole genome shotgun (WGS) entry which is preliminary data.</text>
</comment>
<dbReference type="eggNOG" id="COG0577">
    <property type="taxonomic scope" value="Bacteria"/>
</dbReference>
<protein>
    <recommendedName>
        <fullName evidence="7">ABC3 transporter permease C-terminal domain-containing protein</fullName>
    </recommendedName>
</protein>
<feature type="transmembrane region" description="Helical" evidence="6">
    <location>
        <begin position="195"/>
        <end position="217"/>
    </location>
</feature>
<keyword evidence="3 6" id="KW-0812">Transmembrane</keyword>
<dbReference type="PANTHER" id="PTHR46795">
    <property type="entry name" value="ABC TRANSPORTER PERMEASE-RELATED-RELATED"/>
    <property type="match status" value="1"/>
</dbReference>
<evidence type="ECO:0000256" key="5">
    <source>
        <dbReference type="ARBA" id="ARBA00023136"/>
    </source>
</evidence>
<keyword evidence="5 6" id="KW-0472">Membrane</keyword>
<dbReference type="RefSeq" id="WP_035133972.1">
    <property type="nucleotide sequence ID" value="NZ_JPMD01000032.1"/>
</dbReference>
<dbReference type="STRING" id="318464.IO99_13190"/>
<evidence type="ECO:0000313" key="8">
    <source>
        <dbReference type="EMBL" id="KEZ85627.1"/>
    </source>
</evidence>
<organism evidence="8 9">
    <name type="scientific">Clostridium sulfidigenes</name>
    <dbReference type="NCBI Taxonomy" id="318464"/>
    <lineage>
        <taxon>Bacteria</taxon>
        <taxon>Bacillati</taxon>
        <taxon>Bacillota</taxon>
        <taxon>Clostridia</taxon>
        <taxon>Eubacteriales</taxon>
        <taxon>Clostridiaceae</taxon>
        <taxon>Clostridium</taxon>
    </lineage>
</organism>
<dbReference type="InterPro" id="IPR003838">
    <property type="entry name" value="ABC3_permease_C"/>
</dbReference>
<feature type="transmembrane region" description="Helical" evidence="6">
    <location>
        <begin position="60"/>
        <end position="80"/>
    </location>
</feature>